<dbReference type="SUPFAM" id="SSF53850">
    <property type="entry name" value="Periplasmic binding protein-like II"/>
    <property type="match status" value="1"/>
</dbReference>
<feature type="compositionally biased region" description="Low complexity" evidence="1">
    <location>
        <begin position="24"/>
        <end position="45"/>
    </location>
</feature>
<keyword evidence="2" id="KW-0732">Signal</keyword>
<evidence type="ECO:0000256" key="1">
    <source>
        <dbReference type="SAM" id="MobiDB-lite"/>
    </source>
</evidence>
<organism evidence="3 4">
    <name type="scientific">Leptolinea tardivitalis</name>
    <dbReference type="NCBI Taxonomy" id="229920"/>
    <lineage>
        <taxon>Bacteria</taxon>
        <taxon>Bacillati</taxon>
        <taxon>Chloroflexota</taxon>
        <taxon>Anaerolineae</taxon>
        <taxon>Anaerolineales</taxon>
        <taxon>Anaerolineaceae</taxon>
        <taxon>Leptolinea</taxon>
    </lineage>
</organism>
<feature type="chain" id="PRO_5006132529" description="Extracellular solute-binding protein" evidence="2">
    <location>
        <begin position="22"/>
        <end position="427"/>
    </location>
</feature>
<dbReference type="PROSITE" id="PS51257">
    <property type="entry name" value="PROKAR_LIPOPROTEIN"/>
    <property type="match status" value="1"/>
</dbReference>
<dbReference type="InterPro" id="IPR050490">
    <property type="entry name" value="Bact_solute-bd_prot1"/>
</dbReference>
<evidence type="ECO:0000313" key="3">
    <source>
        <dbReference type="EMBL" id="KPL71131.1"/>
    </source>
</evidence>
<dbReference type="RefSeq" id="WP_062422882.1">
    <property type="nucleotide sequence ID" value="NZ_BBYA01000011.1"/>
</dbReference>
<reference evidence="3 4" key="1">
    <citation type="submission" date="2015-07" db="EMBL/GenBank/DDBJ databases">
        <title>Genome sequence of Leptolinea tardivitalis DSM 16556.</title>
        <authorList>
            <person name="Hemp J."/>
            <person name="Ward L.M."/>
            <person name="Pace L.A."/>
            <person name="Fischer W.W."/>
        </authorList>
    </citation>
    <scope>NUCLEOTIDE SEQUENCE [LARGE SCALE GENOMIC DNA]</scope>
    <source>
        <strain evidence="3 4">YMTK-2</strain>
    </source>
</reference>
<dbReference type="Gene3D" id="3.40.190.10">
    <property type="entry name" value="Periplasmic binding protein-like II"/>
    <property type="match status" value="1"/>
</dbReference>
<dbReference type="AlphaFoldDB" id="A0A0P6WML2"/>
<feature type="signal peptide" evidence="2">
    <location>
        <begin position="1"/>
        <end position="21"/>
    </location>
</feature>
<dbReference type="STRING" id="229920.ADM99_12770"/>
<keyword evidence="4" id="KW-1185">Reference proteome</keyword>
<gene>
    <name evidence="3" type="ORF">ADM99_12770</name>
</gene>
<feature type="region of interest" description="Disordered" evidence="1">
    <location>
        <begin position="24"/>
        <end position="47"/>
    </location>
</feature>
<evidence type="ECO:0008006" key="5">
    <source>
        <dbReference type="Google" id="ProtNLM"/>
    </source>
</evidence>
<evidence type="ECO:0000256" key="2">
    <source>
        <dbReference type="SAM" id="SignalP"/>
    </source>
</evidence>
<dbReference type="EMBL" id="LGCK01000012">
    <property type="protein sequence ID" value="KPL71131.1"/>
    <property type="molecule type" value="Genomic_DNA"/>
</dbReference>
<name>A0A0P6WML2_9CHLR</name>
<sequence length="427" mass="46459">MRFLSLILISLLLTGCSILPASTPTPELPTVETPEPSPVSPTATSIPPTKNLQKLTIWVPVQFDPAGKSQASELLQKTISEFEEQNPGVSVDIRVKADSGTSGLLETLTLTSAAAPDAMPSLALLNRSQMEDTARKGIIFPYDGLSNVLDETDWYPFARELSTFQDDTYGLPLTGDALVLVNRSNRQASQAPTWEDIKKLGTSVLFAAADPQAAVPLALYRSAGGSTQDVQFLPQIQTEKLEQTLSLLASGVEKNVFPTWLINYQTDKQVFDLFINQQGNWVITWLSNYLAVKPEDTSIYAVPSLGDESATYASGTVWALTDTNPERRQLSVRLAEFLTRSEFLAKWNLINNSLPPRPSALTSWPDTPLKSQLNLIALAAEIRPPAEIMATLGPAVQEATILILKKQSDPAKAANTVQERLAAPASK</sequence>
<proteinExistence type="predicted"/>
<protein>
    <recommendedName>
        <fullName evidence="5">Extracellular solute-binding protein</fullName>
    </recommendedName>
</protein>
<dbReference type="Proteomes" id="UP000050430">
    <property type="component" value="Unassembled WGS sequence"/>
</dbReference>
<dbReference type="PANTHER" id="PTHR43649">
    <property type="entry name" value="ARABINOSE-BINDING PROTEIN-RELATED"/>
    <property type="match status" value="1"/>
</dbReference>
<dbReference type="Pfam" id="PF13416">
    <property type="entry name" value="SBP_bac_8"/>
    <property type="match status" value="1"/>
</dbReference>
<comment type="caution">
    <text evidence="3">The sequence shown here is derived from an EMBL/GenBank/DDBJ whole genome shotgun (WGS) entry which is preliminary data.</text>
</comment>
<accession>A0A0P6WML2</accession>
<dbReference type="InterPro" id="IPR006059">
    <property type="entry name" value="SBP"/>
</dbReference>
<evidence type="ECO:0000313" key="4">
    <source>
        <dbReference type="Proteomes" id="UP000050430"/>
    </source>
</evidence>